<dbReference type="Gramene" id="ERN16006">
    <property type="protein sequence ID" value="ERN16006"/>
    <property type="gene ID" value="AMTR_s00030p00051920"/>
</dbReference>
<protein>
    <submittedName>
        <fullName evidence="1">Uncharacterized protein</fullName>
    </submittedName>
</protein>
<name>U5CS03_AMBTC</name>
<organism evidence="1 2">
    <name type="scientific">Amborella trichopoda</name>
    <dbReference type="NCBI Taxonomy" id="13333"/>
    <lineage>
        <taxon>Eukaryota</taxon>
        <taxon>Viridiplantae</taxon>
        <taxon>Streptophyta</taxon>
        <taxon>Embryophyta</taxon>
        <taxon>Tracheophyta</taxon>
        <taxon>Spermatophyta</taxon>
        <taxon>Magnoliopsida</taxon>
        <taxon>Amborellales</taxon>
        <taxon>Amborellaceae</taxon>
        <taxon>Amborella</taxon>
    </lineage>
</organism>
<evidence type="ECO:0000313" key="2">
    <source>
        <dbReference type="Proteomes" id="UP000017836"/>
    </source>
</evidence>
<dbReference type="AlphaFoldDB" id="U5CS03"/>
<gene>
    <name evidence="1" type="ORF">AMTR_s00030p00051920</name>
</gene>
<dbReference type="Proteomes" id="UP000017836">
    <property type="component" value="Unassembled WGS sequence"/>
</dbReference>
<accession>U5CS03</accession>
<keyword evidence="2" id="KW-1185">Reference proteome</keyword>
<evidence type="ECO:0000313" key="1">
    <source>
        <dbReference type="EMBL" id="ERN16006.1"/>
    </source>
</evidence>
<dbReference type="HOGENOM" id="CLU_2577045_0_0_1"/>
<sequence length="81" mass="9345">MQHIIQTVHLPRSRHLARYNAKKTGVKPSFARVALEEIPAKPALSFTETTKTQRWQAYDAWLSDPPLLSDSPIRNPNFEFQ</sequence>
<dbReference type="EMBL" id="KI392485">
    <property type="protein sequence ID" value="ERN16006.1"/>
    <property type="molecule type" value="Genomic_DNA"/>
</dbReference>
<reference evidence="2" key="1">
    <citation type="journal article" date="2013" name="Science">
        <title>The Amborella genome and the evolution of flowering plants.</title>
        <authorList>
            <consortium name="Amborella Genome Project"/>
        </authorList>
    </citation>
    <scope>NUCLEOTIDE SEQUENCE [LARGE SCALE GENOMIC DNA]</scope>
</reference>
<proteinExistence type="predicted"/>